<dbReference type="AlphaFoldDB" id="A0AAD7J4M4"/>
<gene>
    <name evidence="2" type="ORF">DFH07DRAFT_743827</name>
</gene>
<reference evidence="2" key="1">
    <citation type="submission" date="2023-03" db="EMBL/GenBank/DDBJ databases">
        <title>Massive genome expansion in bonnet fungi (Mycena s.s.) driven by repeated elements and novel gene families across ecological guilds.</title>
        <authorList>
            <consortium name="Lawrence Berkeley National Laboratory"/>
            <person name="Harder C.B."/>
            <person name="Miyauchi S."/>
            <person name="Viragh M."/>
            <person name="Kuo A."/>
            <person name="Thoen E."/>
            <person name="Andreopoulos B."/>
            <person name="Lu D."/>
            <person name="Skrede I."/>
            <person name="Drula E."/>
            <person name="Henrissat B."/>
            <person name="Morin E."/>
            <person name="Kohler A."/>
            <person name="Barry K."/>
            <person name="LaButti K."/>
            <person name="Morin E."/>
            <person name="Salamov A."/>
            <person name="Lipzen A."/>
            <person name="Mereny Z."/>
            <person name="Hegedus B."/>
            <person name="Baldrian P."/>
            <person name="Stursova M."/>
            <person name="Weitz H."/>
            <person name="Taylor A."/>
            <person name="Grigoriev I.V."/>
            <person name="Nagy L.G."/>
            <person name="Martin F."/>
            <person name="Kauserud H."/>
        </authorList>
    </citation>
    <scope>NUCLEOTIDE SEQUENCE</scope>
    <source>
        <strain evidence="2">CBHHK188m</strain>
    </source>
</reference>
<dbReference type="Gene3D" id="1.20.1290.10">
    <property type="entry name" value="AhpD-like"/>
    <property type="match status" value="1"/>
</dbReference>
<dbReference type="InterPro" id="IPR029032">
    <property type="entry name" value="AhpD-like"/>
</dbReference>
<proteinExistence type="predicted"/>
<dbReference type="EMBL" id="JARJLG010000067">
    <property type="protein sequence ID" value="KAJ7754369.1"/>
    <property type="molecule type" value="Genomic_DNA"/>
</dbReference>
<keyword evidence="3" id="KW-1185">Reference proteome</keyword>
<dbReference type="InterPro" id="IPR003779">
    <property type="entry name" value="CMD-like"/>
</dbReference>
<name>A0AAD7J4M4_9AGAR</name>
<evidence type="ECO:0000259" key="1">
    <source>
        <dbReference type="Pfam" id="PF02627"/>
    </source>
</evidence>
<dbReference type="Proteomes" id="UP001215280">
    <property type="component" value="Unassembled WGS sequence"/>
</dbReference>
<dbReference type="GO" id="GO:0051920">
    <property type="term" value="F:peroxiredoxin activity"/>
    <property type="evidence" value="ECO:0007669"/>
    <property type="project" value="InterPro"/>
</dbReference>
<dbReference type="PANTHER" id="PTHR34846:SF11">
    <property type="entry name" value="4-CARBOXYMUCONOLACTONE DECARBOXYLASE FAMILY PROTEIN (AFU_ORTHOLOGUE AFUA_6G11590)"/>
    <property type="match status" value="1"/>
</dbReference>
<organism evidence="2 3">
    <name type="scientific">Mycena maculata</name>
    <dbReference type="NCBI Taxonomy" id="230809"/>
    <lineage>
        <taxon>Eukaryota</taxon>
        <taxon>Fungi</taxon>
        <taxon>Dikarya</taxon>
        <taxon>Basidiomycota</taxon>
        <taxon>Agaricomycotina</taxon>
        <taxon>Agaricomycetes</taxon>
        <taxon>Agaricomycetidae</taxon>
        <taxon>Agaricales</taxon>
        <taxon>Marasmiineae</taxon>
        <taxon>Mycenaceae</taxon>
        <taxon>Mycena</taxon>
    </lineage>
</organism>
<dbReference type="PANTHER" id="PTHR34846">
    <property type="entry name" value="4-CARBOXYMUCONOLACTONE DECARBOXYLASE FAMILY PROTEIN (AFU_ORTHOLOGUE AFUA_6G11590)"/>
    <property type="match status" value="1"/>
</dbReference>
<accession>A0AAD7J4M4</accession>
<comment type="caution">
    <text evidence="2">The sequence shown here is derived from an EMBL/GenBank/DDBJ whole genome shotgun (WGS) entry which is preliminary data.</text>
</comment>
<evidence type="ECO:0000313" key="2">
    <source>
        <dbReference type="EMBL" id="KAJ7754369.1"/>
    </source>
</evidence>
<feature type="non-terminal residue" evidence="2">
    <location>
        <position position="202"/>
    </location>
</feature>
<evidence type="ECO:0000313" key="3">
    <source>
        <dbReference type="Proteomes" id="UP001215280"/>
    </source>
</evidence>
<dbReference type="Pfam" id="PF02627">
    <property type="entry name" value="CMD"/>
    <property type="match status" value="1"/>
</dbReference>
<sequence>KRDDNLPARARVPYSVFPPPGIDPVSQALSSISPDSIRARMANDTLLDLDDVLCRYNVIRSNNTLPAAMRELIILRVLGLNSATYQWLRHEPVARMAGLATEQLLVVRLPPPFFFVSQGLNFTTTLGPDLVAATSFTDWITQNVHVPDDVSDAPRPFLNDLQLVDATTIAAAYNSASRLVVASNVDDQMDVPVPILVKIMLL</sequence>
<feature type="domain" description="Carboxymuconolactone decarboxylase-like" evidence="1">
    <location>
        <begin position="57"/>
        <end position="105"/>
    </location>
</feature>
<dbReference type="SUPFAM" id="SSF69118">
    <property type="entry name" value="AhpD-like"/>
    <property type="match status" value="1"/>
</dbReference>
<protein>
    <submittedName>
        <fullName evidence="2">AhpD-like protein</fullName>
    </submittedName>
</protein>